<dbReference type="InterPro" id="IPR009325">
    <property type="entry name" value="DUF983"/>
</dbReference>
<keyword evidence="1" id="KW-0472">Membrane</keyword>
<sequence length="139" mass="15094">MTEPLMTVAEPEADRSVLQAVARGALGRCPACGEGRVLEGYLKATSGCSACGESYDHLRADDMPPWMTILIVGHIVVPLLLMVEQIWHPDMWLQMAVWPVVTLALLLLFLPRCKGAALGLLWATRAGQQEEPAESEPAS</sequence>
<feature type="transmembrane region" description="Helical" evidence="1">
    <location>
        <begin position="92"/>
        <end position="110"/>
    </location>
</feature>
<gene>
    <name evidence="2" type="ORF">GCM10017083_41630</name>
</gene>
<proteinExistence type="predicted"/>
<dbReference type="AlphaFoldDB" id="A0A918XVW6"/>
<evidence type="ECO:0000313" key="2">
    <source>
        <dbReference type="EMBL" id="GHD58530.1"/>
    </source>
</evidence>
<evidence type="ECO:0008006" key="4">
    <source>
        <dbReference type="Google" id="ProtNLM"/>
    </source>
</evidence>
<reference evidence="2" key="2">
    <citation type="submission" date="2020-09" db="EMBL/GenBank/DDBJ databases">
        <authorList>
            <person name="Sun Q."/>
            <person name="Kim S."/>
        </authorList>
    </citation>
    <scope>NUCLEOTIDE SEQUENCE</scope>
    <source>
        <strain evidence="2">KCTC 42651</strain>
    </source>
</reference>
<dbReference type="Pfam" id="PF06170">
    <property type="entry name" value="DUF983"/>
    <property type="match status" value="1"/>
</dbReference>
<protein>
    <recommendedName>
        <fullName evidence="4">DUF983 domain-containing protein</fullName>
    </recommendedName>
</protein>
<keyword evidence="1" id="KW-0812">Transmembrane</keyword>
<reference evidence="2" key="1">
    <citation type="journal article" date="2014" name="Int. J. Syst. Evol. Microbiol.">
        <title>Complete genome sequence of Corynebacterium casei LMG S-19264T (=DSM 44701T), isolated from a smear-ripened cheese.</title>
        <authorList>
            <consortium name="US DOE Joint Genome Institute (JGI-PGF)"/>
            <person name="Walter F."/>
            <person name="Albersmeier A."/>
            <person name="Kalinowski J."/>
            <person name="Ruckert C."/>
        </authorList>
    </citation>
    <scope>NUCLEOTIDE SEQUENCE</scope>
    <source>
        <strain evidence="2">KCTC 42651</strain>
    </source>
</reference>
<evidence type="ECO:0000313" key="3">
    <source>
        <dbReference type="Proteomes" id="UP000630353"/>
    </source>
</evidence>
<dbReference type="EMBL" id="BMZS01000010">
    <property type="protein sequence ID" value="GHD58530.1"/>
    <property type="molecule type" value="Genomic_DNA"/>
</dbReference>
<organism evidence="2 3">
    <name type="scientific">Thalassobaculum fulvum</name>
    <dbReference type="NCBI Taxonomy" id="1633335"/>
    <lineage>
        <taxon>Bacteria</taxon>
        <taxon>Pseudomonadati</taxon>
        <taxon>Pseudomonadota</taxon>
        <taxon>Alphaproteobacteria</taxon>
        <taxon>Rhodospirillales</taxon>
        <taxon>Thalassobaculaceae</taxon>
        <taxon>Thalassobaculum</taxon>
    </lineage>
</organism>
<name>A0A918XVW6_9PROT</name>
<evidence type="ECO:0000256" key="1">
    <source>
        <dbReference type="SAM" id="Phobius"/>
    </source>
</evidence>
<dbReference type="RefSeq" id="WP_229837422.1">
    <property type="nucleotide sequence ID" value="NZ_BMZS01000010.1"/>
</dbReference>
<keyword evidence="3" id="KW-1185">Reference proteome</keyword>
<accession>A0A918XVW6</accession>
<comment type="caution">
    <text evidence="2">The sequence shown here is derived from an EMBL/GenBank/DDBJ whole genome shotgun (WGS) entry which is preliminary data.</text>
</comment>
<feature type="transmembrane region" description="Helical" evidence="1">
    <location>
        <begin position="66"/>
        <end position="86"/>
    </location>
</feature>
<dbReference type="Proteomes" id="UP000630353">
    <property type="component" value="Unassembled WGS sequence"/>
</dbReference>
<keyword evidence="1" id="KW-1133">Transmembrane helix</keyword>